<feature type="signal peptide" evidence="1">
    <location>
        <begin position="1"/>
        <end position="27"/>
    </location>
</feature>
<dbReference type="EMBL" id="VDFU01000027">
    <property type="protein sequence ID" value="TNC47319.1"/>
    <property type="molecule type" value="Genomic_DNA"/>
</dbReference>
<feature type="chain" id="PRO_5023063038" description="Tat pathway signal protein" evidence="1">
    <location>
        <begin position="28"/>
        <end position="156"/>
    </location>
</feature>
<name>A0A5C4MNC6_9RHOB</name>
<protein>
    <recommendedName>
        <fullName evidence="4">Tat pathway signal protein</fullName>
    </recommendedName>
</protein>
<proteinExistence type="predicted"/>
<evidence type="ECO:0000313" key="2">
    <source>
        <dbReference type="EMBL" id="TNC47319.1"/>
    </source>
</evidence>
<organism evidence="2 3">
    <name type="scientific">Rubellimicrobium rubrum</name>
    <dbReference type="NCBI Taxonomy" id="2585369"/>
    <lineage>
        <taxon>Bacteria</taxon>
        <taxon>Pseudomonadati</taxon>
        <taxon>Pseudomonadota</taxon>
        <taxon>Alphaproteobacteria</taxon>
        <taxon>Rhodobacterales</taxon>
        <taxon>Roseobacteraceae</taxon>
        <taxon>Rubellimicrobium</taxon>
    </lineage>
</organism>
<evidence type="ECO:0000256" key="1">
    <source>
        <dbReference type="SAM" id="SignalP"/>
    </source>
</evidence>
<sequence>MSRPSLPTRLYPALPFLVLLTAGAVSAQETAPTNAAPAEEAAVSALSIELNDVTPADGGCRLTFLVQNALGSDLTNLALETAVLTTEGQVQQVTLFDFGDLPDQRPRVRQFDLPDLPCESVGQVLVNDVASCEGLETGACEAGLVLSTRTDIGLIG</sequence>
<dbReference type="AlphaFoldDB" id="A0A5C4MNC6"/>
<gene>
    <name evidence="2" type="ORF">FHG66_17160</name>
</gene>
<comment type="caution">
    <text evidence="2">The sequence shown here is derived from an EMBL/GenBank/DDBJ whole genome shotgun (WGS) entry which is preliminary data.</text>
</comment>
<evidence type="ECO:0008006" key="4">
    <source>
        <dbReference type="Google" id="ProtNLM"/>
    </source>
</evidence>
<keyword evidence="1" id="KW-0732">Signal</keyword>
<dbReference type="OrthoDB" id="7707524at2"/>
<dbReference type="RefSeq" id="WP_139078275.1">
    <property type="nucleotide sequence ID" value="NZ_VDFU01000027.1"/>
</dbReference>
<dbReference type="Proteomes" id="UP000305887">
    <property type="component" value="Unassembled WGS sequence"/>
</dbReference>
<keyword evidence="3" id="KW-1185">Reference proteome</keyword>
<evidence type="ECO:0000313" key="3">
    <source>
        <dbReference type="Proteomes" id="UP000305887"/>
    </source>
</evidence>
<accession>A0A5C4MNC6</accession>
<reference evidence="2 3" key="1">
    <citation type="submission" date="2019-06" db="EMBL/GenBank/DDBJ databases">
        <title>YIM 131921 draft genome.</title>
        <authorList>
            <person name="Jiang L."/>
        </authorList>
    </citation>
    <scope>NUCLEOTIDE SEQUENCE [LARGE SCALE GENOMIC DNA]</scope>
    <source>
        <strain evidence="2 3">YIM 131921</strain>
    </source>
</reference>